<evidence type="ECO:0000256" key="2">
    <source>
        <dbReference type="ARBA" id="ARBA00006602"/>
    </source>
</evidence>
<evidence type="ECO:0000256" key="3">
    <source>
        <dbReference type="ARBA" id="ARBA00022448"/>
    </source>
</evidence>
<keyword evidence="4" id="KW-1005">Bacterial flagellum biogenesis</keyword>
<evidence type="ECO:0000256" key="1">
    <source>
        <dbReference type="ARBA" id="ARBA00003041"/>
    </source>
</evidence>
<dbReference type="InterPro" id="IPR022524">
    <property type="entry name" value="FliH_Bacilli"/>
</dbReference>
<comment type="similarity">
    <text evidence="2">Belongs to the FliH family.</text>
</comment>
<evidence type="ECO:0000256" key="6">
    <source>
        <dbReference type="ARBA" id="ARBA00023225"/>
    </source>
</evidence>
<name>A0ABR8U665_9BACL</name>
<keyword evidence="10" id="KW-1185">Reference proteome</keyword>
<keyword evidence="9" id="KW-0966">Cell projection</keyword>
<gene>
    <name evidence="9" type="primary">fliH</name>
    <name evidence="9" type="ORF">H9649_02950</name>
</gene>
<evidence type="ECO:0000313" key="10">
    <source>
        <dbReference type="Proteomes" id="UP000626786"/>
    </source>
</evidence>
<dbReference type="InterPro" id="IPR051472">
    <property type="entry name" value="T3SS_Stator/FliH"/>
</dbReference>
<dbReference type="RefSeq" id="WP_191693192.1">
    <property type="nucleotide sequence ID" value="NZ_JACSQN010000002.1"/>
</dbReference>
<dbReference type="Pfam" id="PF02108">
    <property type="entry name" value="FliH"/>
    <property type="match status" value="1"/>
</dbReference>
<protein>
    <recommendedName>
        <fullName evidence="7">Flagellar assembly protein FliH</fullName>
    </recommendedName>
</protein>
<dbReference type="NCBIfam" id="TIGR03825">
    <property type="entry name" value="FliH_bacil"/>
    <property type="match status" value="1"/>
</dbReference>
<keyword evidence="6" id="KW-1006">Bacterial flagellum protein export</keyword>
<keyword evidence="9" id="KW-0282">Flagellum</keyword>
<comment type="function">
    <text evidence="1">Needed for flagellar regrowth and assembly.</text>
</comment>
<dbReference type="Proteomes" id="UP000626786">
    <property type="component" value="Unassembled WGS sequence"/>
</dbReference>
<evidence type="ECO:0000256" key="7">
    <source>
        <dbReference type="NCBIfam" id="TIGR03825"/>
    </source>
</evidence>
<keyword evidence="5" id="KW-0653">Protein transport</keyword>
<dbReference type="PANTHER" id="PTHR34982:SF1">
    <property type="entry name" value="FLAGELLAR ASSEMBLY PROTEIN FLIH"/>
    <property type="match status" value="1"/>
</dbReference>
<sequence length="257" mass="29732">MSNIFRSERTVSKEGNVKEITIRNLNMPENESMKEETLSRDVFFLERDKLLKEARMTIEIEKANLHHLRQTAMDDIKDMHAAWANEKMKLQQSAYDEGFQVGYEEGRNKALVEMTDAVKLANDAVALSRENAVKYLESQERVILELAMRTAERILGSVLDENDETFITMVKRGLKEARESKEIKLYVSLEDYENVSRNRNELAAVFPPDIPFLIFANEDFDKNECFIETNQGRIVVSLDDQLIELKEKLVELMESGD</sequence>
<organism evidence="9 10">
    <name type="scientific">Sporosarcina quadrami</name>
    <dbReference type="NCBI Taxonomy" id="2762234"/>
    <lineage>
        <taxon>Bacteria</taxon>
        <taxon>Bacillati</taxon>
        <taxon>Bacillota</taxon>
        <taxon>Bacilli</taxon>
        <taxon>Bacillales</taxon>
        <taxon>Caryophanaceae</taxon>
        <taxon>Sporosarcina</taxon>
    </lineage>
</organism>
<reference evidence="9 10" key="1">
    <citation type="submission" date="2020-08" db="EMBL/GenBank/DDBJ databases">
        <title>A Genomic Blueprint of the Chicken Gut Microbiome.</title>
        <authorList>
            <person name="Gilroy R."/>
            <person name="Ravi A."/>
            <person name="Getino M."/>
            <person name="Pursley I."/>
            <person name="Horton D.L."/>
            <person name="Alikhan N.-F."/>
            <person name="Baker D."/>
            <person name="Gharbi K."/>
            <person name="Hall N."/>
            <person name="Watson M."/>
            <person name="Adriaenssens E.M."/>
            <person name="Foster-Nyarko E."/>
            <person name="Jarju S."/>
            <person name="Secka A."/>
            <person name="Antonio M."/>
            <person name="Oren A."/>
            <person name="Chaudhuri R."/>
            <person name="La Ragione R.M."/>
            <person name="Hildebrand F."/>
            <person name="Pallen M.J."/>
        </authorList>
    </citation>
    <scope>NUCLEOTIDE SEQUENCE [LARGE SCALE GENOMIC DNA]</scope>
    <source>
        <strain evidence="9 10">Sa2YVA2</strain>
    </source>
</reference>
<dbReference type="EMBL" id="JACSQN010000002">
    <property type="protein sequence ID" value="MBD7983528.1"/>
    <property type="molecule type" value="Genomic_DNA"/>
</dbReference>
<dbReference type="InterPro" id="IPR018035">
    <property type="entry name" value="Flagellar_FliH/T3SS_HrpE"/>
</dbReference>
<evidence type="ECO:0000313" key="9">
    <source>
        <dbReference type="EMBL" id="MBD7983528.1"/>
    </source>
</evidence>
<keyword evidence="3" id="KW-0813">Transport</keyword>
<proteinExistence type="inferred from homology"/>
<comment type="caution">
    <text evidence="9">The sequence shown here is derived from an EMBL/GenBank/DDBJ whole genome shotgun (WGS) entry which is preliminary data.</text>
</comment>
<dbReference type="PANTHER" id="PTHR34982">
    <property type="entry name" value="YOP PROTEINS TRANSLOCATION PROTEIN L"/>
    <property type="match status" value="1"/>
</dbReference>
<evidence type="ECO:0000256" key="5">
    <source>
        <dbReference type="ARBA" id="ARBA00022927"/>
    </source>
</evidence>
<accession>A0ABR8U665</accession>
<feature type="domain" description="Flagellar assembly protein FliH/Type III secretion system HrpE" evidence="8">
    <location>
        <begin position="129"/>
        <end position="242"/>
    </location>
</feature>
<keyword evidence="9" id="KW-0969">Cilium</keyword>
<evidence type="ECO:0000259" key="8">
    <source>
        <dbReference type="Pfam" id="PF02108"/>
    </source>
</evidence>
<evidence type="ECO:0000256" key="4">
    <source>
        <dbReference type="ARBA" id="ARBA00022795"/>
    </source>
</evidence>